<accession>A0A0B6YXC7</accession>
<proteinExistence type="predicted"/>
<feature type="non-terminal residue" evidence="1">
    <location>
        <position position="1"/>
    </location>
</feature>
<protein>
    <submittedName>
        <fullName evidence="1">Uncharacterized protein</fullName>
    </submittedName>
</protein>
<evidence type="ECO:0000313" key="1">
    <source>
        <dbReference type="EMBL" id="CEK60797.1"/>
    </source>
</evidence>
<reference evidence="1" key="1">
    <citation type="submission" date="2014-12" db="EMBL/GenBank/DDBJ databases">
        <title>Insight into the proteome of Arion vulgaris.</title>
        <authorList>
            <person name="Aradska J."/>
            <person name="Bulat T."/>
            <person name="Smidak R."/>
            <person name="Sarate P."/>
            <person name="Gangsoo J."/>
            <person name="Sialana F."/>
            <person name="Bilban M."/>
            <person name="Lubec G."/>
        </authorList>
    </citation>
    <scope>NUCLEOTIDE SEQUENCE</scope>
    <source>
        <tissue evidence="1">Skin</tissue>
    </source>
</reference>
<gene>
    <name evidence="1" type="primary">ORF40402</name>
</gene>
<dbReference type="AlphaFoldDB" id="A0A0B6YXC7"/>
<sequence length="67" mass="7650">WGTRTRSQQLPKTCCVCDTYIFVSQSQPHGSDSLREDQRADRKLLSSRRYISHAARACAAMCFPFIP</sequence>
<dbReference type="EMBL" id="HACG01013932">
    <property type="protein sequence ID" value="CEK60797.1"/>
    <property type="molecule type" value="Transcribed_RNA"/>
</dbReference>
<organism evidence="1">
    <name type="scientific">Arion vulgaris</name>
    <dbReference type="NCBI Taxonomy" id="1028688"/>
    <lineage>
        <taxon>Eukaryota</taxon>
        <taxon>Metazoa</taxon>
        <taxon>Spiralia</taxon>
        <taxon>Lophotrochozoa</taxon>
        <taxon>Mollusca</taxon>
        <taxon>Gastropoda</taxon>
        <taxon>Heterobranchia</taxon>
        <taxon>Euthyneura</taxon>
        <taxon>Panpulmonata</taxon>
        <taxon>Eupulmonata</taxon>
        <taxon>Stylommatophora</taxon>
        <taxon>Helicina</taxon>
        <taxon>Arionoidea</taxon>
        <taxon>Arionidae</taxon>
        <taxon>Arion</taxon>
    </lineage>
</organism>
<name>A0A0B6YXC7_9EUPU</name>